<keyword evidence="12" id="KW-1185">Reference proteome</keyword>
<keyword evidence="4" id="KW-0547">Nucleotide-binding</keyword>
<dbReference type="PROSITE" id="PS50893">
    <property type="entry name" value="ABC_TRANSPORTER_2"/>
    <property type="match status" value="1"/>
</dbReference>
<organism evidence="11 12">
    <name type="scientific">Acorus gramineus</name>
    <name type="common">Dwarf sweet flag</name>
    <dbReference type="NCBI Taxonomy" id="55184"/>
    <lineage>
        <taxon>Eukaryota</taxon>
        <taxon>Viridiplantae</taxon>
        <taxon>Streptophyta</taxon>
        <taxon>Embryophyta</taxon>
        <taxon>Tracheophyta</taxon>
        <taxon>Spermatophyta</taxon>
        <taxon>Magnoliopsida</taxon>
        <taxon>Liliopsida</taxon>
        <taxon>Acoraceae</taxon>
        <taxon>Acorus</taxon>
    </lineage>
</organism>
<dbReference type="FunFam" id="3.40.50.300:FF:000633">
    <property type="entry name" value="ABC transporter A family member 7"/>
    <property type="match status" value="1"/>
</dbReference>
<evidence type="ECO:0000256" key="1">
    <source>
        <dbReference type="ARBA" id="ARBA00004370"/>
    </source>
</evidence>
<evidence type="ECO:0000313" key="11">
    <source>
        <dbReference type="EMBL" id="KAK1263430.1"/>
    </source>
</evidence>
<evidence type="ECO:0000256" key="5">
    <source>
        <dbReference type="ARBA" id="ARBA00022840"/>
    </source>
</evidence>
<dbReference type="InterPro" id="IPR017871">
    <property type="entry name" value="ABC_transporter-like_CS"/>
</dbReference>
<dbReference type="GO" id="GO:0140359">
    <property type="term" value="F:ABC-type transporter activity"/>
    <property type="evidence" value="ECO:0007669"/>
    <property type="project" value="InterPro"/>
</dbReference>
<name>A0AAV9AGL8_ACOGR</name>
<dbReference type="PANTHER" id="PTHR19229:SF154">
    <property type="entry name" value="ABC TRANSPORTER A FAMILY MEMBER 3-RELATED"/>
    <property type="match status" value="1"/>
</dbReference>
<dbReference type="GO" id="GO:0016887">
    <property type="term" value="F:ATP hydrolysis activity"/>
    <property type="evidence" value="ECO:0007669"/>
    <property type="project" value="InterPro"/>
</dbReference>
<feature type="transmembrane region" description="Helical" evidence="8">
    <location>
        <begin position="178"/>
        <end position="206"/>
    </location>
</feature>
<dbReference type="InterPro" id="IPR003593">
    <property type="entry name" value="AAA+_ATPase"/>
</dbReference>
<feature type="domain" description="ABC transporter" evidence="9">
    <location>
        <begin position="411"/>
        <end position="648"/>
    </location>
</feature>
<reference evidence="11" key="2">
    <citation type="submission" date="2023-06" db="EMBL/GenBank/DDBJ databases">
        <authorList>
            <person name="Ma L."/>
            <person name="Liu K.-W."/>
            <person name="Li Z."/>
            <person name="Hsiao Y.-Y."/>
            <person name="Qi Y."/>
            <person name="Fu T."/>
            <person name="Tang G."/>
            <person name="Zhang D."/>
            <person name="Sun W.-H."/>
            <person name="Liu D.-K."/>
            <person name="Li Y."/>
            <person name="Chen G.-Z."/>
            <person name="Liu X.-D."/>
            <person name="Liao X.-Y."/>
            <person name="Jiang Y.-T."/>
            <person name="Yu X."/>
            <person name="Hao Y."/>
            <person name="Huang J."/>
            <person name="Zhao X.-W."/>
            <person name="Ke S."/>
            <person name="Chen Y.-Y."/>
            <person name="Wu W.-L."/>
            <person name="Hsu J.-L."/>
            <person name="Lin Y.-F."/>
            <person name="Huang M.-D."/>
            <person name="Li C.-Y."/>
            <person name="Huang L."/>
            <person name="Wang Z.-W."/>
            <person name="Zhao X."/>
            <person name="Zhong W.-Y."/>
            <person name="Peng D.-H."/>
            <person name="Ahmad S."/>
            <person name="Lan S."/>
            <person name="Zhang J.-S."/>
            <person name="Tsai W.-C."/>
            <person name="Van De Peer Y."/>
            <person name="Liu Z.-J."/>
        </authorList>
    </citation>
    <scope>NUCLEOTIDE SEQUENCE</scope>
    <source>
        <strain evidence="11">SCP</strain>
        <tissue evidence="11">Leaves</tissue>
    </source>
</reference>
<gene>
    <name evidence="11" type="ORF">QJS04_geneDACA022762</name>
    <name evidence="10" type="ORF">QJS04_geneDACA024215</name>
</gene>
<dbReference type="PANTHER" id="PTHR19229">
    <property type="entry name" value="ATP-BINDING CASSETTE TRANSPORTER SUBFAMILY A ABCA"/>
    <property type="match status" value="1"/>
</dbReference>
<dbReference type="GO" id="GO:0005319">
    <property type="term" value="F:lipid transporter activity"/>
    <property type="evidence" value="ECO:0007669"/>
    <property type="project" value="TreeGrafter"/>
</dbReference>
<comment type="caution">
    <text evidence="11">The sequence shown here is derived from an EMBL/GenBank/DDBJ whole genome shotgun (WGS) entry which is preliminary data.</text>
</comment>
<comment type="subcellular location">
    <subcellularLocation>
        <location evidence="1">Membrane</location>
    </subcellularLocation>
</comment>
<keyword evidence="3 8" id="KW-0812">Transmembrane</keyword>
<sequence>MYIIQQRCEPGLDIFVSSQIESIPLMQGVQCVQGLLLWRNSSSVMRKEVASAYQAAYDFLNTKETEFNVHIWYNGSNNGAGNTRILRSVNAVSIQYNDNSYLQFIRGTNVKMLLEYVREMPKLATGTSKLNVSTILGPLFFTWVIELLLPAILVYLVYEKQGNLRIMMKMHGLNDGPYWMISYAYFLVISSVYVLSLVVFGSLIGLRSFTSNNYSVQFVFFFIYINLQIVFAFLSATFFSNVKTATAISYIYVFGSGLLGLFLFERFIQDVTFPRKWLLCMEIVPCFSLYRGLYELGQYSFEVDLIGTDTIGWKDILLNSDNYAMRDVLILMTAEWLILLVVAYYLDQVASYGSGIRKHPLWFLQNRCTKSERSLQRSGYDAIVNSEKPDVSQESEIVEKLLMEPNENYPVICHNLRKVYRGRDGNPDKVAVEGLSLALPRGECFGMLGPNGAGKTSFISMMTGLTTSTSGTAYVQGLDISKDMDEVYTSMGVCPQHDLIWETLSGREHLLFYGRLKNLKGVALENAVKESLKKVNLHDKEVADKLAGAYSGGMKRRLSVAISLIGNPHVVYMDEPSTGLDPASRKSLWKAVQQAKQDRVIILTTHSMEEAEFLCDRVGIFVGGNLQCIGNPKELKARYGGSYMFTMTTPSNQEEEVQLLAHQLSPRAKRVYHISGTQKFQLPKEDVRISDAFRAVERAKRRLTIHAWGLADTTLEDVFIKVAKEAGPINVLS</sequence>
<evidence type="ECO:0000256" key="8">
    <source>
        <dbReference type="SAM" id="Phobius"/>
    </source>
</evidence>
<dbReference type="GO" id="GO:0016020">
    <property type="term" value="C:membrane"/>
    <property type="evidence" value="ECO:0007669"/>
    <property type="project" value="UniProtKB-SubCell"/>
</dbReference>
<evidence type="ECO:0000259" key="9">
    <source>
        <dbReference type="PROSITE" id="PS50893"/>
    </source>
</evidence>
<keyword evidence="7 8" id="KW-0472">Membrane</keyword>
<dbReference type="InterPro" id="IPR003439">
    <property type="entry name" value="ABC_transporter-like_ATP-bd"/>
</dbReference>
<dbReference type="InterPro" id="IPR026082">
    <property type="entry name" value="ABCA"/>
</dbReference>
<keyword evidence="6 8" id="KW-1133">Transmembrane helix</keyword>
<accession>A0AAV9AGL8</accession>
<evidence type="ECO:0000256" key="4">
    <source>
        <dbReference type="ARBA" id="ARBA00022741"/>
    </source>
</evidence>
<dbReference type="EMBL" id="JAUJYN010000009">
    <property type="protein sequence ID" value="KAK1263430.1"/>
    <property type="molecule type" value="Genomic_DNA"/>
</dbReference>
<dbReference type="Gene3D" id="3.40.50.300">
    <property type="entry name" value="P-loop containing nucleotide triphosphate hydrolases"/>
    <property type="match status" value="1"/>
</dbReference>
<dbReference type="SMART" id="SM00382">
    <property type="entry name" value="AAA"/>
    <property type="match status" value="1"/>
</dbReference>
<protein>
    <submittedName>
        <fullName evidence="11">ABC transporter A family member 7</fullName>
    </submittedName>
</protein>
<reference evidence="11" key="1">
    <citation type="journal article" date="2023" name="Nat. Commun.">
        <title>Diploid and tetraploid genomes of Acorus and the evolution of monocots.</title>
        <authorList>
            <person name="Ma L."/>
            <person name="Liu K.W."/>
            <person name="Li Z."/>
            <person name="Hsiao Y.Y."/>
            <person name="Qi Y."/>
            <person name="Fu T."/>
            <person name="Tang G.D."/>
            <person name="Zhang D."/>
            <person name="Sun W.H."/>
            <person name="Liu D.K."/>
            <person name="Li Y."/>
            <person name="Chen G.Z."/>
            <person name="Liu X.D."/>
            <person name="Liao X.Y."/>
            <person name="Jiang Y.T."/>
            <person name="Yu X."/>
            <person name="Hao Y."/>
            <person name="Huang J."/>
            <person name="Zhao X.W."/>
            <person name="Ke S."/>
            <person name="Chen Y.Y."/>
            <person name="Wu W.L."/>
            <person name="Hsu J.L."/>
            <person name="Lin Y.F."/>
            <person name="Huang M.D."/>
            <person name="Li C.Y."/>
            <person name="Huang L."/>
            <person name="Wang Z.W."/>
            <person name="Zhao X."/>
            <person name="Zhong W.Y."/>
            <person name="Peng D.H."/>
            <person name="Ahmad S."/>
            <person name="Lan S."/>
            <person name="Zhang J.S."/>
            <person name="Tsai W.C."/>
            <person name="Van de Peer Y."/>
            <person name="Liu Z.J."/>
        </authorList>
    </citation>
    <scope>NUCLEOTIDE SEQUENCE</scope>
    <source>
        <strain evidence="11">SCP</strain>
    </source>
</reference>
<evidence type="ECO:0000313" key="12">
    <source>
        <dbReference type="Proteomes" id="UP001179952"/>
    </source>
</evidence>
<evidence type="ECO:0000256" key="7">
    <source>
        <dbReference type="ARBA" id="ARBA00023136"/>
    </source>
</evidence>
<dbReference type="EMBL" id="JAUJYN010000050">
    <property type="protein sequence ID" value="KAK1257306.1"/>
    <property type="molecule type" value="Genomic_DNA"/>
</dbReference>
<dbReference type="CDD" id="cd03263">
    <property type="entry name" value="ABC_subfamily_A"/>
    <property type="match status" value="1"/>
</dbReference>
<dbReference type="Proteomes" id="UP001179952">
    <property type="component" value="Unassembled WGS sequence"/>
</dbReference>
<evidence type="ECO:0000256" key="3">
    <source>
        <dbReference type="ARBA" id="ARBA00022692"/>
    </source>
</evidence>
<dbReference type="SUPFAM" id="SSF52540">
    <property type="entry name" value="P-loop containing nucleoside triphosphate hydrolases"/>
    <property type="match status" value="1"/>
</dbReference>
<dbReference type="InterPro" id="IPR027417">
    <property type="entry name" value="P-loop_NTPase"/>
</dbReference>
<feature type="transmembrane region" description="Helical" evidence="8">
    <location>
        <begin position="135"/>
        <end position="158"/>
    </location>
</feature>
<proteinExistence type="inferred from homology"/>
<dbReference type="AlphaFoldDB" id="A0AAV9AGL8"/>
<keyword evidence="5" id="KW-0067">ATP-binding</keyword>
<evidence type="ECO:0000256" key="2">
    <source>
        <dbReference type="ARBA" id="ARBA00008526"/>
    </source>
</evidence>
<feature type="transmembrane region" description="Helical" evidence="8">
    <location>
        <begin position="328"/>
        <end position="346"/>
    </location>
</feature>
<comment type="similarity">
    <text evidence="2">Belongs to the ABC transporter superfamily. ABCA family. CPR flippase (TC 3.A.1.211) subfamily.</text>
</comment>
<dbReference type="PROSITE" id="PS00211">
    <property type="entry name" value="ABC_TRANSPORTER_1"/>
    <property type="match status" value="1"/>
</dbReference>
<dbReference type="Pfam" id="PF24526">
    <property type="entry name" value="ABCA12_C"/>
    <property type="match status" value="1"/>
</dbReference>
<feature type="transmembrane region" description="Helical" evidence="8">
    <location>
        <begin position="218"/>
        <end position="239"/>
    </location>
</feature>
<evidence type="ECO:0000256" key="6">
    <source>
        <dbReference type="ARBA" id="ARBA00022989"/>
    </source>
</evidence>
<feature type="transmembrane region" description="Helical" evidence="8">
    <location>
        <begin position="245"/>
        <end position="264"/>
    </location>
</feature>
<dbReference type="Pfam" id="PF00005">
    <property type="entry name" value="ABC_tran"/>
    <property type="match status" value="1"/>
</dbReference>
<evidence type="ECO:0000313" key="10">
    <source>
        <dbReference type="EMBL" id="KAK1257306.1"/>
    </source>
</evidence>
<dbReference type="GO" id="GO:0005524">
    <property type="term" value="F:ATP binding"/>
    <property type="evidence" value="ECO:0007669"/>
    <property type="project" value="UniProtKB-KW"/>
</dbReference>